<dbReference type="SMART" id="SM00829">
    <property type="entry name" value="PKS_ER"/>
    <property type="match status" value="1"/>
</dbReference>
<keyword evidence="3" id="KW-1185">Reference proteome</keyword>
<name>A0ABW5WZL8_9STAP</name>
<dbReference type="InterPro" id="IPR050700">
    <property type="entry name" value="YIM1/Zinc_Alcohol_DH_Fams"/>
</dbReference>
<organism evidence="2 3">
    <name type="scientific">Corticicoccus populi</name>
    <dbReference type="NCBI Taxonomy" id="1812821"/>
    <lineage>
        <taxon>Bacteria</taxon>
        <taxon>Bacillati</taxon>
        <taxon>Bacillota</taxon>
        <taxon>Bacilli</taxon>
        <taxon>Bacillales</taxon>
        <taxon>Staphylococcaceae</taxon>
        <taxon>Corticicoccus</taxon>
    </lineage>
</organism>
<comment type="caution">
    <text evidence="2">The sequence shown here is derived from an EMBL/GenBank/DDBJ whole genome shotgun (WGS) entry which is preliminary data.</text>
</comment>
<sequence>MKAMTIEKYGNTPLKMNDMPFPVIGDDEVLVKIHAASINPVDFKIRNGGGIRLFFNYKMPLILGNDFSGEVVDTGSRVTDFKKGDKVYGRPRKSKIGTFAEYISVDYKEIAAMPENLSFEEAAAVPLVGLTSYQALNDRLNLKAGDKIFIPAGSGGIGTFAIQLAKIMGLYIATTTSDKGRELAKSMGADEVINYKDADFSKVLKDYDAVFDTMGKKNLEDSFKILKKGGKIVSINGSPNVETGKEHQFNLFKNILLKMVSRKITKLSKTYNVDYEFFFMKSSGKQLDIINTYINDDKITPVVDKVFAFKDTQKAIEYSESGRAKGKIIVKMI</sequence>
<evidence type="ECO:0000313" key="2">
    <source>
        <dbReference type="EMBL" id="MFD2830756.1"/>
    </source>
</evidence>
<dbReference type="SUPFAM" id="SSF51735">
    <property type="entry name" value="NAD(P)-binding Rossmann-fold domains"/>
    <property type="match status" value="1"/>
</dbReference>
<dbReference type="SUPFAM" id="SSF50129">
    <property type="entry name" value="GroES-like"/>
    <property type="match status" value="1"/>
</dbReference>
<reference evidence="3" key="1">
    <citation type="journal article" date="2019" name="Int. J. Syst. Evol. Microbiol.">
        <title>The Global Catalogue of Microorganisms (GCM) 10K type strain sequencing project: providing services to taxonomists for standard genome sequencing and annotation.</title>
        <authorList>
            <consortium name="The Broad Institute Genomics Platform"/>
            <consortium name="The Broad Institute Genome Sequencing Center for Infectious Disease"/>
            <person name="Wu L."/>
            <person name="Ma J."/>
        </authorList>
    </citation>
    <scope>NUCLEOTIDE SEQUENCE [LARGE SCALE GENOMIC DNA]</scope>
    <source>
        <strain evidence="3">KCTC 33575</strain>
    </source>
</reference>
<dbReference type="GO" id="GO:0016491">
    <property type="term" value="F:oxidoreductase activity"/>
    <property type="evidence" value="ECO:0007669"/>
    <property type="project" value="UniProtKB-KW"/>
</dbReference>
<proteinExistence type="predicted"/>
<dbReference type="Gene3D" id="3.40.50.720">
    <property type="entry name" value="NAD(P)-binding Rossmann-like Domain"/>
    <property type="match status" value="1"/>
</dbReference>
<dbReference type="EC" id="1.-.-.-" evidence="2"/>
<dbReference type="Gene3D" id="3.90.180.10">
    <property type="entry name" value="Medium-chain alcohol dehydrogenases, catalytic domain"/>
    <property type="match status" value="1"/>
</dbReference>
<dbReference type="Proteomes" id="UP001597519">
    <property type="component" value="Unassembled WGS sequence"/>
</dbReference>
<keyword evidence="2" id="KW-0560">Oxidoreductase</keyword>
<dbReference type="PANTHER" id="PTHR11695">
    <property type="entry name" value="ALCOHOL DEHYDROGENASE RELATED"/>
    <property type="match status" value="1"/>
</dbReference>
<dbReference type="InterPro" id="IPR013154">
    <property type="entry name" value="ADH-like_N"/>
</dbReference>
<dbReference type="Pfam" id="PF13602">
    <property type="entry name" value="ADH_zinc_N_2"/>
    <property type="match status" value="1"/>
</dbReference>
<evidence type="ECO:0000259" key="1">
    <source>
        <dbReference type="SMART" id="SM00829"/>
    </source>
</evidence>
<feature type="domain" description="Enoyl reductase (ER)" evidence="1">
    <location>
        <begin position="10"/>
        <end position="330"/>
    </location>
</feature>
<dbReference type="InterPro" id="IPR011032">
    <property type="entry name" value="GroES-like_sf"/>
</dbReference>
<dbReference type="EMBL" id="JBHUOQ010000004">
    <property type="protein sequence ID" value="MFD2830756.1"/>
    <property type="molecule type" value="Genomic_DNA"/>
</dbReference>
<dbReference type="InterPro" id="IPR020843">
    <property type="entry name" value="ER"/>
</dbReference>
<evidence type="ECO:0000313" key="3">
    <source>
        <dbReference type="Proteomes" id="UP001597519"/>
    </source>
</evidence>
<gene>
    <name evidence="2" type="ORF">ACFSX4_09825</name>
</gene>
<protein>
    <submittedName>
        <fullName evidence="2">NADP-dependent oxidoreductase</fullName>
        <ecNumber evidence="2">1.-.-.-</ecNumber>
    </submittedName>
</protein>
<dbReference type="CDD" id="cd05289">
    <property type="entry name" value="MDR_like_2"/>
    <property type="match status" value="1"/>
</dbReference>
<dbReference type="RefSeq" id="WP_377775365.1">
    <property type="nucleotide sequence ID" value="NZ_JBHUOQ010000004.1"/>
</dbReference>
<dbReference type="Pfam" id="PF08240">
    <property type="entry name" value="ADH_N"/>
    <property type="match status" value="1"/>
</dbReference>
<dbReference type="InterPro" id="IPR036291">
    <property type="entry name" value="NAD(P)-bd_dom_sf"/>
</dbReference>
<dbReference type="PANTHER" id="PTHR11695:SF294">
    <property type="entry name" value="RETICULON-4-INTERACTING PROTEIN 1, MITOCHONDRIAL"/>
    <property type="match status" value="1"/>
</dbReference>
<accession>A0ABW5WZL8</accession>